<dbReference type="Proteomes" id="UP000594638">
    <property type="component" value="Unassembled WGS sequence"/>
</dbReference>
<name>A0A8S0PPM7_OLEEU</name>
<proteinExistence type="predicted"/>
<accession>A0A8S0PPM7</accession>
<dbReference type="Gramene" id="OE9D003661T1">
    <property type="protein sequence ID" value="OE9D003661C1"/>
    <property type="gene ID" value="OE9D003661"/>
</dbReference>
<keyword evidence="3" id="KW-1185">Reference proteome</keyword>
<dbReference type="InterPro" id="IPR002487">
    <property type="entry name" value="TF_Kbox"/>
</dbReference>
<feature type="non-terminal residue" evidence="2">
    <location>
        <position position="1"/>
    </location>
</feature>
<gene>
    <name evidence="2" type="ORF">OLEA9_D003661</name>
</gene>
<dbReference type="AlphaFoldDB" id="A0A8S0PPM7"/>
<evidence type="ECO:0000313" key="3">
    <source>
        <dbReference type="Proteomes" id="UP000594638"/>
    </source>
</evidence>
<comment type="caution">
    <text evidence="2">The sequence shown here is derived from an EMBL/GenBank/DDBJ whole genome shotgun (WGS) entry which is preliminary data.</text>
</comment>
<evidence type="ECO:0000313" key="2">
    <source>
        <dbReference type="EMBL" id="CAA2954067.1"/>
    </source>
</evidence>
<organism evidence="2 3">
    <name type="scientific">Olea europaea subsp. europaea</name>
    <dbReference type="NCBI Taxonomy" id="158383"/>
    <lineage>
        <taxon>Eukaryota</taxon>
        <taxon>Viridiplantae</taxon>
        <taxon>Streptophyta</taxon>
        <taxon>Embryophyta</taxon>
        <taxon>Tracheophyta</taxon>
        <taxon>Spermatophyta</taxon>
        <taxon>Magnoliopsida</taxon>
        <taxon>eudicotyledons</taxon>
        <taxon>Gunneridae</taxon>
        <taxon>Pentapetalae</taxon>
        <taxon>asterids</taxon>
        <taxon>lamiids</taxon>
        <taxon>Lamiales</taxon>
        <taxon>Oleaceae</taxon>
        <taxon>Oleeae</taxon>
        <taxon>Olea</taxon>
    </lineage>
</organism>
<evidence type="ECO:0000259" key="1">
    <source>
        <dbReference type="Pfam" id="PF01486"/>
    </source>
</evidence>
<protein>
    <submittedName>
        <fullName evidence="2">AGAMOUS, partial</fullName>
    </submittedName>
</protein>
<feature type="domain" description="K-box" evidence="1">
    <location>
        <begin position="116"/>
        <end position="167"/>
    </location>
</feature>
<dbReference type="EMBL" id="CACTIH010000105">
    <property type="protein sequence ID" value="CAA2954067.1"/>
    <property type="molecule type" value="Genomic_DNA"/>
</dbReference>
<dbReference type="GO" id="GO:0003700">
    <property type="term" value="F:DNA-binding transcription factor activity"/>
    <property type="evidence" value="ECO:0007669"/>
    <property type="project" value="InterPro"/>
</dbReference>
<dbReference type="GO" id="GO:0005634">
    <property type="term" value="C:nucleus"/>
    <property type="evidence" value="ECO:0007669"/>
    <property type="project" value="InterPro"/>
</dbReference>
<sequence>MLRIDFWIHYSCAAAADEDDRHKYYMADNHVQQIVTHMKEVLPPAMLWRLEMRLLSRTNLQGRNVLNPETLRMLLGDQLFVHQTGNCHKQNYFVLSPNLTKYLIYCKYYSHCILCRQILGEGVGTLKYKELKNLEMKVEKAIGRIRLKKNKLMFAEIEFMQKRVSILVFIVLRGKNLQSY</sequence>
<reference evidence="2 3" key="1">
    <citation type="submission" date="2019-12" db="EMBL/GenBank/DDBJ databases">
        <authorList>
            <person name="Alioto T."/>
            <person name="Alioto T."/>
            <person name="Gomez Garrido J."/>
        </authorList>
    </citation>
    <scope>NUCLEOTIDE SEQUENCE [LARGE SCALE GENOMIC DNA]</scope>
</reference>
<dbReference type="Pfam" id="PF01486">
    <property type="entry name" value="K-box"/>
    <property type="match status" value="1"/>
</dbReference>